<dbReference type="Proteomes" id="UP000288943">
    <property type="component" value="Chromosome"/>
</dbReference>
<dbReference type="OrthoDB" id="9760689at2"/>
<proteinExistence type="predicted"/>
<protein>
    <submittedName>
        <fullName evidence="3">Uncharacterized protein</fullName>
    </submittedName>
</protein>
<gene>
    <name evidence="2" type="ORF">M5X16_20125</name>
    <name evidence="3" type="ORF">PC41400_28540</name>
</gene>
<dbReference type="Proteomes" id="UP001527202">
    <property type="component" value="Unassembled WGS sequence"/>
</dbReference>
<evidence type="ECO:0000313" key="5">
    <source>
        <dbReference type="Proteomes" id="UP001527202"/>
    </source>
</evidence>
<dbReference type="KEGG" id="pchi:PC41400_28540"/>
<dbReference type="RefSeq" id="WP_042234329.1">
    <property type="nucleotide sequence ID" value="NZ_CP026520.1"/>
</dbReference>
<evidence type="ECO:0000313" key="3">
    <source>
        <dbReference type="EMBL" id="QAV21407.1"/>
    </source>
</evidence>
<dbReference type="EMBL" id="CP026520">
    <property type="protein sequence ID" value="QAV21407.1"/>
    <property type="molecule type" value="Genomic_DNA"/>
</dbReference>
<dbReference type="EMBL" id="JAMDMJ010000027">
    <property type="protein sequence ID" value="MCY9598066.1"/>
    <property type="molecule type" value="Genomic_DNA"/>
</dbReference>
<reference evidence="3 4" key="1">
    <citation type="submission" date="2018-01" db="EMBL/GenBank/DDBJ databases">
        <title>The whole genome sequencing and assembly of Paenibacillus chitinolyticus KCCM 41400 strain.</title>
        <authorList>
            <person name="Kim J.-Y."/>
            <person name="Park M.-K."/>
            <person name="Lee Y.-J."/>
            <person name="Yi H."/>
            <person name="Bahn Y.-S."/>
            <person name="Kim J.F."/>
            <person name="Lee D.-W."/>
        </authorList>
    </citation>
    <scope>NUCLEOTIDE SEQUENCE [LARGE SCALE GENOMIC DNA]</scope>
    <source>
        <strain evidence="3 4">KCCM 41400</strain>
    </source>
</reference>
<keyword evidence="5" id="KW-1185">Reference proteome</keyword>
<feature type="chain" id="PRO_5019231890" evidence="1">
    <location>
        <begin position="25"/>
        <end position="198"/>
    </location>
</feature>
<reference evidence="2 5" key="2">
    <citation type="submission" date="2022-05" db="EMBL/GenBank/DDBJ databases">
        <title>Genome Sequencing of Bee-Associated Microbes.</title>
        <authorList>
            <person name="Dunlap C."/>
        </authorList>
    </citation>
    <scope>NUCLEOTIDE SEQUENCE [LARGE SCALE GENOMIC DNA]</scope>
    <source>
        <strain evidence="2 5">NRRL B-23120</strain>
    </source>
</reference>
<dbReference type="AlphaFoldDB" id="A0A410X478"/>
<evidence type="ECO:0000313" key="4">
    <source>
        <dbReference type="Proteomes" id="UP000288943"/>
    </source>
</evidence>
<sequence length="198" mass="21579">MTKKTITGIAALAAVVISSTVVYAANTTTVSVPTDTARSFTEKYTDAVAPEASSKPVPYKEFSDSRVYSKLESSWTKAVQALHTKASKEANQDTKQPAAFAQEQWNLIAGPDIEAEFESKLSRNEASSFNEVFITTTRGLKPGDLMYALLLKGNKTEAKVVWQRANGDIHVSHLRQSKDLHGNIVWSLLGSEEIASAE</sequence>
<dbReference type="GeneID" id="95378743"/>
<keyword evidence="1" id="KW-0732">Signal</keyword>
<evidence type="ECO:0000313" key="2">
    <source>
        <dbReference type="EMBL" id="MCY9598066.1"/>
    </source>
</evidence>
<organism evidence="3 4">
    <name type="scientific">Paenibacillus chitinolyticus</name>
    <dbReference type="NCBI Taxonomy" id="79263"/>
    <lineage>
        <taxon>Bacteria</taxon>
        <taxon>Bacillati</taxon>
        <taxon>Bacillota</taxon>
        <taxon>Bacilli</taxon>
        <taxon>Bacillales</taxon>
        <taxon>Paenibacillaceae</taxon>
        <taxon>Paenibacillus</taxon>
    </lineage>
</organism>
<name>A0A410X478_9BACL</name>
<accession>A0A410X478</accession>
<feature type="signal peptide" evidence="1">
    <location>
        <begin position="1"/>
        <end position="24"/>
    </location>
</feature>
<evidence type="ECO:0000256" key="1">
    <source>
        <dbReference type="SAM" id="SignalP"/>
    </source>
</evidence>